<keyword evidence="1" id="KW-0175">Coiled coil</keyword>
<gene>
    <name evidence="3" type="ORF">P43SY_009620</name>
</gene>
<dbReference type="AlphaFoldDB" id="A0AAD5Q8N4"/>
<feature type="compositionally biased region" description="Basic and acidic residues" evidence="2">
    <location>
        <begin position="339"/>
        <end position="349"/>
    </location>
</feature>
<evidence type="ECO:0000256" key="1">
    <source>
        <dbReference type="SAM" id="Coils"/>
    </source>
</evidence>
<feature type="compositionally biased region" description="Basic and acidic residues" evidence="2">
    <location>
        <begin position="441"/>
        <end position="450"/>
    </location>
</feature>
<proteinExistence type="predicted"/>
<organism evidence="3 4">
    <name type="scientific">Pythium insidiosum</name>
    <name type="common">Pythiosis disease agent</name>
    <dbReference type="NCBI Taxonomy" id="114742"/>
    <lineage>
        <taxon>Eukaryota</taxon>
        <taxon>Sar</taxon>
        <taxon>Stramenopiles</taxon>
        <taxon>Oomycota</taxon>
        <taxon>Peronosporomycetes</taxon>
        <taxon>Pythiales</taxon>
        <taxon>Pythiaceae</taxon>
        <taxon>Pythium</taxon>
    </lineage>
</organism>
<dbReference type="Pfam" id="PF00612">
    <property type="entry name" value="IQ"/>
    <property type="match status" value="3"/>
</dbReference>
<evidence type="ECO:0000256" key="2">
    <source>
        <dbReference type="SAM" id="MobiDB-lite"/>
    </source>
</evidence>
<feature type="compositionally biased region" description="Polar residues" evidence="2">
    <location>
        <begin position="451"/>
        <end position="463"/>
    </location>
</feature>
<protein>
    <submittedName>
        <fullName evidence="3">Uncharacterized protein</fullName>
    </submittedName>
</protein>
<evidence type="ECO:0000313" key="4">
    <source>
        <dbReference type="Proteomes" id="UP001209570"/>
    </source>
</evidence>
<feature type="region of interest" description="Disordered" evidence="2">
    <location>
        <begin position="441"/>
        <end position="524"/>
    </location>
</feature>
<accession>A0AAD5Q8N4</accession>
<comment type="caution">
    <text evidence="3">The sequence shown here is derived from an EMBL/GenBank/DDBJ whole genome shotgun (WGS) entry which is preliminary data.</text>
</comment>
<evidence type="ECO:0000313" key="3">
    <source>
        <dbReference type="EMBL" id="KAJ0405571.1"/>
    </source>
</evidence>
<feature type="compositionally biased region" description="Polar residues" evidence="2">
    <location>
        <begin position="475"/>
        <end position="487"/>
    </location>
</feature>
<sequence length="577" mass="68043">METRVESSHHVAARDRRDLNAKPAMFHAGLSSKFTKRHVANFHDTTLMAASAAKQRAERKLERQAEALEKHQRKIESEMKKIEEITERLHRQQRREADRLRHRLHYAASRIQSTFREYSQRRRSQRETAAIQLQCVWRRALARTCATRLRQQRDASRADHAAHVVTRSLRVFACRARRRREWAWRSYAATTLQGAARQWLARRLLMRLRLIDAERRRRERAATKLQAQARMFLTRVVYLDVLFLVCRMQAVVRGFLVRKRLRWLLSINLRALVRFQAIVRGDETAPLSPFALAVQQAINHKAPRKQGVSRRPPVRLAPLSVTEAHADPSGEEIDDQSAPEERLRREEDLKRRLHERKALERRRLQAERRQRVEAENEASERKLMEREERHVRLLMKTALRKHQERERRRQEMDQQREEMERALMLREERWMRLSLKAKARGEMAARERRFSSSIRDSQPGSGSEDTDEELRSLPRPQSLTKTTSKTVSALEAVYSRRKPMRKKVSKARATRMNNNDNDKSDNSSHFNTLFKSQWILPSISSSSDFMTVEMVDDDAEFDYGGDFDDVVDETQLTRLLC</sequence>
<reference evidence="3" key="1">
    <citation type="submission" date="2021-12" db="EMBL/GenBank/DDBJ databases">
        <title>Prjna785345.</title>
        <authorList>
            <person name="Rujirawat T."/>
            <person name="Krajaejun T."/>
        </authorList>
    </citation>
    <scope>NUCLEOTIDE SEQUENCE</scope>
    <source>
        <strain evidence="3">Pi057C3</strain>
    </source>
</reference>
<dbReference type="EMBL" id="JAKCXM010000043">
    <property type="protein sequence ID" value="KAJ0405571.1"/>
    <property type="molecule type" value="Genomic_DNA"/>
</dbReference>
<dbReference type="InterPro" id="IPR000048">
    <property type="entry name" value="IQ_motif_EF-hand-BS"/>
</dbReference>
<dbReference type="Proteomes" id="UP001209570">
    <property type="component" value="Unassembled WGS sequence"/>
</dbReference>
<dbReference type="Gene3D" id="1.20.5.190">
    <property type="match status" value="2"/>
</dbReference>
<name>A0AAD5Q8N4_PYTIN</name>
<dbReference type="SMART" id="SM00015">
    <property type="entry name" value="IQ"/>
    <property type="match status" value="4"/>
</dbReference>
<feature type="region of interest" description="Disordered" evidence="2">
    <location>
        <begin position="363"/>
        <end position="382"/>
    </location>
</feature>
<feature type="coiled-coil region" evidence="1">
    <location>
        <begin position="47"/>
        <end position="95"/>
    </location>
</feature>
<feature type="region of interest" description="Disordered" evidence="2">
    <location>
        <begin position="301"/>
        <end position="349"/>
    </location>
</feature>
<feature type="compositionally biased region" description="Acidic residues" evidence="2">
    <location>
        <begin position="329"/>
        <end position="338"/>
    </location>
</feature>
<feature type="compositionally biased region" description="Basic residues" evidence="2">
    <location>
        <begin position="495"/>
        <end position="509"/>
    </location>
</feature>
<keyword evidence="4" id="KW-1185">Reference proteome</keyword>
<dbReference type="PROSITE" id="PS50096">
    <property type="entry name" value="IQ"/>
    <property type="match status" value="5"/>
</dbReference>